<name>A0A0K1ED39_CHOCO</name>
<dbReference type="Proteomes" id="UP000067626">
    <property type="component" value="Chromosome"/>
</dbReference>
<dbReference type="RefSeq" id="WP_156338591.1">
    <property type="nucleotide sequence ID" value="NZ_CP012159.1"/>
</dbReference>
<keyword evidence="3" id="KW-1185">Reference proteome</keyword>
<dbReference type="OrthoDB" id="5520329at2"/>
<accession>A0A0K1ED39</accession>
<dbReference type="EMBL" id="CP012159">
    <property type="protein sequence ID" value="AKT38790.1"/>
    <property type="molecule type" value="Genomic_DNA"/>
</dbReference>
<sequence length="364" mass="37383">MNTTTRRIRNATAARRGTGDSPGRAATLVVLMGVTASVGCEGLSYYPYDCKELSECPGAACTGQCVPLAPLGFDGPALLWTGPGEEAPECPARAPVEVYTGYAGLESSHVCPECACSAPACVLPTGVTASNTQQCQGPVFTPVDAPANWTGTCQAAETVIGPASLRSVTIEPVTERPCAPLPPTTPAGVAPTRWTQVARACAGEAVPGVCNDPGLTCLPSAAPPPPGFQQCIMHLVPDDGKGVHCPASYPDKKVFYGRYEDTRACEACTCTETAPSSCSAWVSLYQDAACNPGEMFLTIAIDPTDALCTSVQASMANLGSISASWMTNAPGSCEAAGGEALGSVEPADPRVFCCQPLPGGRLDE</sequence>
<organism evidence="2 3">
    <name type="scientific">Chondromyces crocatus</name>
    <dbReference type="NCBI Taxonomy" id="52"/>
    <lineage>
        <taxon>Bacteria</taxon>
        <taxon>Pseudomonadati</taxon>
        <taxon>Myxococcota</taxon>
        <taxon>Polyangia</taxon>
        <taxon>Polyangiales</taxon>
        <taxon>Polyangiaceae</taxon>
        <taxon>Chondromyces</taxon>
    </lineage>
</organism>
<reference evidence="2 3" key="1">
    <citation type="submission" date="2015-07" db="EMBL/GenBank/DDBJ databases">
        <title>Genome analysis of myxobacterium Chondromyces crocatus Cm c5 reveals a high potential for natural compound synthesis and the genetic basis for the loss of fruiting body formation.</title>
        <authorList>
            <person name="Zaburannyi N."/>
            <person name="Bunk B."/>
            <person name="Maier J."/>
            <person name="Overmann J."/>
            <person name="Mueller R."/>
        </authorList>
    </citation>
    <scope>NUCLEOTIDE SEQUENCE [LARGE SCALE GENOMIC DNA]</scope>
    <source>
        <strain evidence="2 3">Cm c5</strain>
    </source>
</reference>
<evidence type="ECO:0000313" key="3">
    <source>
        <dbReference type="Proteomes" id="UP000067626"/>
    </source>
</evidence>
<evidence type="ECO:0000256" key="1">
    <source>
        <dbReference type="SAM" id="MobiDB-lite"/>
    </source>
</evidence>
<dbReference type="STRING" id="52.CMC5_029360"/>
<evidence type="ECO:0000313" key="2">
    <source>
        <dbReference type="EMBL" id="AKT38790.1"/>
    </source>
</evidence>
<proteinExistence type="predicted"/>
<protein>
    <submittedName>
        <fullName evidence="2">Uncharacterized protein</fullName>
    </submittedName>
</protein>
<dbReference type="KEGG" id="ccro:CMC5_029360"/>
<feature type="region of interest" description="Disordered" evidence="1">
    <location>
        <begin position="1"/>
        <end position="21"/>
    </location>
</feature>
<feature type="compositionally biased region" description="Low complexity" evidence="1">
    <location>
        <begin position="1"/>
        <end position="16"/>
    </location>
</feature>
<dbReference type="AlphaFoldDB" id="A0A0K1ED39"/>
<gene>
    <name evidence="2" type="ORF">CMC5_029360</name>
</gene>